<dbReference type="Proteomes" id="UP000254912">
    <property type="component" value="Unassembled WGS sequence"/>
</dbReference>
<proteinExistence type="predicted"/>
<dbReference type="GeneID" id="94546752"/>
<dbReference type="SMART" id="SM00062">
    <property type="entry name" value="PBPb"/>
    <property type="match status" value="1"/>
</dbReference>
<dbReference type="SUPFAM" id="SSF53850">
    <property type="entry name" value="Periplasmic binding protein-like II"/>
    <property type="match status" value="1"/>
</dbReference>
<organism evidence="2 3">
    <name type="scientific">Weissella soli</name>
    <dbReference type="NCBI Taxonomy" id="155866"/>
    <lineage>
        <taxon>Bacteria</taxon>
        <taxon>Bacillati</taxon>
        <taxon>Bacillota</taxon>
        <taxon>Bacilli</taxon>
        <taxon>Lactobacillales</taxon>
        <taxon>Lactobacillaceae</taxon>
        <taxon>Weissella</taxon>
    </lineage>
</organism>
<evidence type="ECO:0000256" key="1">
    <source>
        <dbReference type="ARBA" id="ARBA00022729"/>
    </source>
</evidence>
<keyword evidence="3" id="KW-1185">Reference proteome</keyword>
<accession>A0A288QAT4</accession>
<gene>
    <name evidence="2" type="ORF">DFP99_1118</name>
</gene>
<dbReference type="PANTHER" id="PTHR35936:SF34">
    <property type="entry name" value="ABC TRANSPORTER EXTRACELLULAR-BINDING PROTEIN YCKB-RELATED"/>
    <property type="match status" value="1"/>
</dbReference>
<sequence length="267" mass="28625">MNKMLKITAVTLTAGLVTSAFVPATTTVAAASYKSEVKTKGTLTIGLEGTYAPFSYRNKQGNLVGYDVAVGKAIAKQLKLKPVFVTTKFDSLVAGLDTNKYDLVLNNMSKNAERLKKYGFGTAYLNTGAVLVVKKSSSIKTAAQLKNHTAAQTAESNFGQAAKKLGATIVASPGFSESMTLIESGKADATINDDAAWGVYKKANPKQAKKLRTIDVTKQAGASKAYPMLNKKDKKLLKAVKKAEKHLKNNGTLTKISKKYFTNDLTK</sequence>
<dbReference type="Gene3D" id="3.40.190.10">
    <property type="entry name" value="Periplasmic binding protein-like II"/>
    <property type="match status" value="2"/>
</dbReference>
<keyword evidence="1" id="KW-0732">Signal</keyword>
<evidence type="ECO:0000313" key="3">
    <source>
        <dbReference type="Proteomes" id="UP000254912"/>
    </source>
</evidence>
<dbReference type="AlphaFoldDB" id="A0A288QAT4"/>
<dbReference type="KEGG" id="wso:WSWS_01571"/>
<reference evidence="2 3" key="1">
    <citation type="submission" date="2018-07" db="EMBL/GenBank/DDBJ databases">
        <title>Genomic Encyclopedia of Type Strains, Phase III (KMG-III): the genomes of soil and plant-associated and newly described type strains.</title>
        <authorList>
            <person name="Whitman W."/>
        </authorList>
    </citation>
    <scope>NUCLEOTIDE SEQUENCE [LARGE SCALE GENOMIC DNA]</scope>
    <source>
        <strain evidence="2 3">CECT 7031</strain>
    </source>
</reference>
<dbReference type="RefSeq" id="WP_070230723.1">
    <property type="nucleotide sequence ID" value="NZ_BJYO01000003.1"/>
</dbReference>
<dbReference type="PANTHER" id="PTHR35936">
    <property type="entry name" value="MEMBRANE-BOUND LYTIC MUREIN TRANSGLYCOSYLASE F"/>
    <property type="match status" value="1"/>
</dbReference>
<name>A0A288QAT4_9LACO</name>
<evidence type="ECO:0000313" key="2">
    <source>
        <dbReference type="EMBL" id="RDL06729.1"/>
    </source>
</evidence>
<dbReference type="InterPro" id="IPR001638">
    <property type="entry name" value="Solute-binding_3/MltF_N"/>
</dbReference>
<protein>
    <submittedName>
        <fullName evidence="2">Cystine transport system substrate-binding protein</fullName>
    </submittedName>
</protein>
<dbReference type="Pfam" id="PF00497">
    <property type="entry name" value="SBP_bac_3"/>
    <property type="match status" value="1"/>
</dbReference>
<comment type="caution">
    <text evidence="2">The sequence shown here is derived from an EMBL/GenBank/DDBJ whole genome shotgun (WGS) entry which is preliminary data.</text>
</comment>
<dbReference type="EMBL" id="QRAS01000002">
    <property type="protein sequence ID" value="RDL06729.1"/>
    <property type="molecule type" value="Genomic_DNA"/>
</dbReference>